<feature type="domain" description="PRTase-CE" evidence="1">
    <location>
        <begin position="30"/>
        <end position="301"/>
    </location>
</feature>
<reference evidence="2 3" key="1">
    <citation type="submission" date="2016-11" db="EMBL/GenBank/DDBJ databases">
        <title>Whole genomes of Flavobacteriaceae.</title>
        <authorList>
            <person name="Stine C."/>
            <person name="Li C."/>
            <person name="Tadesse D."/>
        </authorList>
    </citation>
    <scope>NUCLEOTIDE SEQUENCE [LARGE SCALE GENOMIC DNA]</scope>
    <source>
        <strain evidence="2 3">DSM 15937</strain>
    </source>
</reference>
<dbReference type="Proteomes" id="UP000198382">
    <property type="component" value="Unassembled WGS sequence"/>
</dbReference>
<dbReference type="EMBL" id="MUGV01000019">
    <property type="protein sequence ID" value="OXA78914.1"/>
    <property type="molecule type" value="Genomic_DNA"/>
</dbReference>
<protein>
    <recommendedName>
        <fullName evidence="1">PRTase-CE domain-containing protein</fullName>
    </recommendedName>
</protein>
<accession>A0ABX4BR08</accession>
<evidence type="ECO:0000313" key="3">
    <source>
        <dbReference type="Proteomes" id="UP000198382"/>
    </source>
</evidence>
<name>A0ABX4BR08_FLAFR</name>
<evidence type="ECO:0000259" key="1">
    <source>
        <dbReference type="Pfam" id="PF24390"/>
    </source>
</evidence>
<proteinExistence type="predicted"/>
<comment type="caution">
    <text evidence="2">The sequence shown here is derived from an EMBL/GenBank/DDBJ whole genome shotgun (WGS) entry which is preliminary data.</text>
</comment>
<dbReference type="RefSeq" id="WP_074661114.1">
    <property type="nucleotide sequence ID" value="NZ_MUGV01000019.1"/>
</dbReference>
<gene>
    <name evidence="2" type="ORF">B0A65_12045</name>
</gene>
<keyword evidence="3" id="KW-1185">Reference proteome</keyword>
<dbReference type="InterPro" id="IPR056920">
    <property type="entry name" value="PRTase-CE"/>
</dbReference>
<dbReference type="Pfam" id="PF24390">
    <property type="entry name" value="PRTase-CE"/>
    <property type="match status" value="1"/>
</dbReference>
<sequence>MEDFIKYAKNKVYFYIESKFWSKLDINTFHAWLSNFDTIEEKYCALKLLDRFVFYSEEDMIRLLQFGFFELIFKRKALEEEIAHNFNLSNDELNRLKNDFIRDAIVLPLRTDNLSESSLAMARYLTNDFGFPEENIVDQNNLKSEKLLRSKNLIIIDDFIGSSNQLFQFWNFEKIQLDKKIITPKELRKMFPNLEVEYFCLVSSEDGLLNFHSNNFDVGLRITFCEKLTNKYKVFGKDSVYFDNEEVESCKNVLDLLCKRKGIPLFGYTNLDYAMAFHHSIPDSSLPLFYIQNKKWNPLFKNKNTFAHDNIQ</sequence>
<evidence type="ECO:0000313" key="2">
    <source>
        <dbReference type="EMBL" id="OXA78914.1"/>
    </source>
</evidence>
<organism evidence="2 3">
    <name type="scientific">Flavobacterium frigidimaris</name>
    <dbReference type="NCBI Taxonomy" id="262320"/>
    <lineage>
        <taxon>Bacteria</taxon>
        <taxon>Pseudomonadati</taxon>
        <taxon>Bacteroidota</taxon>
        <taxon>Flavobacteriia</taxon>
        <taxon>Flavobacteriales</taxon>
        <taxon>Flavobacteriaceae</taxon>
        <taxon>Flavobacterium</taxon>
    </lineage>
</organism>